<feature type="transmembrane region" description="Helical" evidence="1">
    <location>
        <begin position="223"/>
        <end position="248"/>
    </location>
</feature>
<feature type="transmembrane region" description="Helical" evidence="1">
    <location>
        <begin position="70"/>
        <end position="89"/>
    </location>
</feature>
<keyword evidence="1" id="KW-0812">Transmembrane</keyword>
<dbReference type="InterPro" id="IPR046671">
    <property type="entry name" value="DUF6541"/>
</dbReference>
<reference evidence="3" key="1">
    <citation type="journal article" date="2019" name="Int. J. Syst. Evol. Microbiol.">
        <title>The Global Catalogue of Microorganisms (GCM) 10K type strain sequencing project: providing services to taxonomists for standard genome sequencing and annotation.</title>
        <authorList>
            <consortium name="The Broad Institute Genomics Platform"/>
            <consortium name="The Broad Institute Genome Sequencing Center for Infectious Disease"/>
            <person name="Wu L."/>
            <person name="Ma J."/>
        </authorList>
    </citation>
    <scope>NUCLEOTIDE SEQUENCE [LARGE SCALE GENOMIC DNA]</scope>
    <source>
        <strain evidence="3">JCM 18542</strain>
    </source>
</reference>
<feature type="transmembrane region" description="Helical" evidence="1">
    <location>
        <begin position="513"/>
        <end position="534"/>
    </location>
</feature>
<evidence type="ECO:0000313" key="3">
    <source>
        <dbReference type="Proteomes" id="UP001500839"/>
    </source>
</evidence>
<feature type="transmembrane region" description="Helical" evidence="1">
    <location>
        <begin position="254"/>
        <end position="274"/>
    </location>
</feature>
<evidence type="ECO:0000313" key="2">
    <source>
        <dbReference type="EMBL" id="GAA4806193.1"/>
    </source>
</evidence>
<accession>A0ABP9C7E2</accession>
<organism evidence="2 3">
    <name type="scientific">Tomitella cavernea</name>
    <dbReference type="NCBI Taxonomy" id="1387982"/>
    <lineage>
        <taxon>Bacteria</taxon>
        <taxon>Bacillati</taxon>
        <taxon>Actinomycetota</taxon>
        <taxon>Actinomycetes</taxon>
        <taxon>Mycobacteriales</taxon>
        <taxon>Tomitella</taxon>
    </lineage>
</organism>
<sequence length="716" mass="76195">MKGVGSAVQTALLAIVGALLLVVPGFLVALTVRLRWTVAAALAIPITFGMVVVGTIVTGASGLPWNSWSALVTLVIFLALGAVYSFTLARRASAGHAPSDDSDGPVPADGPARRSWLAPPAGVPWAGVAAAVVGVLVGAGTIFGILFRGLSKVPDGIASLSNVWDEQWHANVITFIDDTGIAGATDLGRLFQVETHADFYYPDAWHALGALLKSLTGSDILPVINIWTMTCLALVIPLSAAALAWRIVRDRFSPGAAALAAGCAGAVSGVLPSLPYVEFLTTANPNAVGAAMAGMTVVLVMSVTGAPRRIPLAALGLIGIAGVHPSGAVFSALLLGLWWVFEALWRPRRGRLRDLAALAGVAVLTVAVMLPQIRGVLGEQTSIESYDFSLDLSRWTAVHDAFTLTNQWTAPFPAPWVLLAFAVLACVVLLARFSVWMTVVWALMLLVVCDAIEAVGGTATDLLRVFSNAFYTDPRRLQYAVALIVVALGGAGIALAVWGVYSALRRWVPARRGLAAVVLVLLTIAVPVTSGAVVSTYADRMGAMAVGDRFGRMISPDDRAAMQYLATLPDARTTTIFVDPDQGMGWMYALEGLHPLFTHFAFPDPVGPRTWALWDRLNTAGINPRVDAALQQLDIKYVVMSPPVYWPFQTVPRGLLDLDRTPGLKRIYDNGETKIYEVRGWEPPKPGETRYGWAPFADRSGAENWDAPAEVLPPGF</sequence>
<gene>
    <name evidence="2" type="ORF">GCM10023353_06620</name>
</gene>
<feature type="transmembrane region" description="Helical" evidence="1">
    <location>
        <begin position="479"/>
        <end position="501"/>
    </location>
</feature>
<protein>
    <submittedName>
        <fullName evidence="2">Uncharacterized protein</fullName>
    </submittedName>
</protein>
<feature type="transmembrane region" description="Helical" evidence="1">
    <location>
        <begin position="38"/>
        <end position="58"/>
    </location>
</feature>
<keyword evidence="3" id="KW-1185">Reference proteome</keyword>
<dbReference type="EMBL" id="BAABKQ010000001">
    <property type="protein sequence ID" value="GAA4806193.1"/>
    <property type="molecule type" value="Genomic_DNA"/>
</dbReference>
<feature type="transmembrane region" description="Helical" evidence="1">
    <location>
        <begin position="352"/>
        <end position="370"/>
    </location>
</feature>
<dbReference type="Proteomes" id="UP001500839">
    <property type="component" value="Unassembled WGS sequence"/>
</dbReference>
<keyword evidence="1" id="KW-1133">Transmembrane helix</keyword>
<keyword evidence="1" id="KW-0472">Membrane</keyword>
<name>A0ABP9C7E2_9ACTN</name>
<feature type="transmembrane region" description="Helical" evidence="1">
    <location>
        <begin position="12"/>
        <end position="32"/>
    </location>
</feature>
<dbReference type="Pfam" id="PF20176">
    <property type="entry name" value="DUF6541"/>
    <property type="match status" value="1"/>
</dbReference>
<proteinExistence type="predicted"/>
<evidence type="ECO:0000256" key="1">
    <source>
        <dbReference type="SAM" id="Phobius"/>
    </source>
</evidence>
<feature type="transmembrane region" description="Helical" evidence="1">
    <location>
        <begin position="412"/>
        <end position="431"/>
    </location>
</feature>
<feature type="transmembrane region" description="Helical" evidence="1">
    <location>
        <begin position="312"/>
        <end position="340"/>
    </location>
</feature>
<feature type="transmembrane region" description="Helical" evidence="1">
    <location>
        <begin position="438"/>
        <end position="459"/>
    </location>
</feature>
<comment type="caution">
    <text evidence="2">The sequence shown here is derived from an EMBL/GenBank/DDBJ whole genome shotgun (WGS) entry which is preliminary data.</text>
</comment>
<feature type="transmembrane region" description="Helical" evidence="1">
    <location>
        <begin position="125"/>
        <end position="147"/>
    </location>
</feature>
<feature type="transmembrane region" description="Helical" evidence="1">
    <location>
        <begin position="286"/>
        <end position="306"/>
    </location>
</feature>